<feature type="non-terminal residue" evidence="1">
    <location>
        <position position="124"/>
    </location>
</feature>
<proteinExistence type="predicted"/>
<name>A0A382SKZ1_9ZZZZ</name>
<gene>
    <name evidence="1" type="ORF">METZ01_LOCUS362999</name>
</gene>
<dbReference type="EMBL" id="UINC01129629">
    <property type="protein sequence ID" value="SVD10145.1"/>
    <property type="molecule type" value="Genomic_DNA"/>
</dbReference>
<reference evidence="1" key="1">
    <citation type="submission" date="2018-05" db="EMBL/GenBank/DDBJ databases">
        <authorList>
            <person name="Lanie J.A."/>
            <person name="Ng W.-L."/>
            <person name="Kazmierczak K.M."/>
            <person name="Andrzejewski T.M."/>
            <person name="Davidsen T.M."/>
            <person name="Wayne K.J."/>
            <person name="Tettelin H."/>
            <person name="Glass J.I."/>
            <person name="Rusch D."/>
            <person name="Podicherti R."/>
            <person name="Tsui H.-C.T."/>
            <person name="Winkler M.E."/>
        </authorList>
    </citation>
    <scope>NUCLEOTIDE SEQUENCE</scope>
</reference>
<dbReference type="AlphaFoldDB" id="A0A382SKZ1"/>
<evidence type="ECO:0000313" key="1">
    <source>
        <dbReference type="EMBL" id="SVD10145.1"/>
    </source>
</evidence>
<accession>A0A382SKZ1</accession>
<organism evidence="1">
    <name type="scientific">marine metagenome</name>
    <dbReference type="NCBI Taxonomy" id="408172"/>
    <lineage>
        <taxon>unclassified sequences</taxon>
        <taxon>metagenomes</taxon>
        <taxon>ecological metagenomes</taxon>
    </lineage>
</organism>
<protein>
    <submittedName>
        <fullName evidence="1">Uncharacterized protein</fullName>
    </submittedName>
</protein>
<sequence length="124" mass="13669">MAANECFLDSATLRENVVALARNIGYVPRSRRSSRARISFLIDSLIETSTVTLNAGIVCNGAGDNTNYIFCIPEDITVPVNNGVAEFNNIEIFEGSFVSQNFTVDTSLFNQRYILDNSFIDTST</sequence>